<dbReference type="InterPro" id="IPR014784">
    <property type="entry name" value="Cu2_ascorb_mOase-like_C"/>
</dbReference>
<evidence type="ECO:0000313" key="19">
    <source>
        <dbReference type="Proteomes" id="UP000749559"/>
    </source>
</evidence>
<comment type="caution">
    <text evidence="18">The sequence shown here is derived from an EMBL/GenBank/DDBJ whole genome shotgun (WGS) entry which is preliminary data.</text>
</comment>
<evidence type="ECO:0000259" key="17">
    <source>
        <dbReference type="Pfam" id="PF03712"/>
    </source>
</evidence>
<dbReference type="EMBL" id="CAIIXF020000010">
    <property type="protein sequence ID" value="CAH1795941.1"/>
    <property type="molecule type" value="Genomic_DNA"/>
</dbReference>
<proteinExistence type="inferred from homology"/>
<evidence type="ECO:0000259" key="16">
    <source>
        <dbReference type="Pfam" id="PF01082"/>
    </source>
</evidence>
<evidence type="ECO:0000256" key="4">
    <source>
        <dbReference type="ARBA" id="ARBA00022525"/>
    </source>
</evidence>
<keyword evidence="4" id="KW-0964">Secreted</keyword>
<dbReference type="Pfam" id="PF01082">
    <property type="entry name" value="Cu2_monooxygen"/>
    <property type="match status" value="1"/>
</dbReference>
<keyword evidence="10 14" id="KW-1015">Disulfide bond</keyword>
<feature type="binding site" evidence="13">
    <location>
        <position position="292"/>
    </location>
    <ligand>
        <name>Cu(2+)</name>
        <dbReference type="ChEBI" id="CHEBI:29036"/>
        <label>1</label>
        <note>catalytic</note>
    </ligand>
</feature>
<feature type="binding site" evidence="13">
    <location>
        <position position="70"/>
    </location>
    <ligand>
        <name>Cu(2+)</name>
        <dbReference type="ChEBI" id="CHEBI:29036"/>
        <label>1</label>
        <note>catalytic</note>
    </ligand>
</feature>
<dbReference type="GO" id="GO:0004504">
    <property type="term" value="F:peptidylglycine monooxygenase activity"/>
    <property type="evidence" value="ECO:0007669"/>
    <property type="project" value="UniProtKB-EC"/>
</dbReference>
<feature type="binding site" evidence="13">
    <location>
        <position position="222"/>
    </location>
    <ligand>
        <name>Cu(2+)</name>
        <dbReference type="ChEBI" id="CHEBI:29036"/>
        <label>1</label>
        <note>catalytic</note>
    </ligand>
</feature>
<dbReference type="Proteomes" id="UP000749559">
    <property type="component" value="Unassembled WGS sequence"/>
</dbReference>
<evidence type="ECO:0000256" key="6">
    <source>
        <dbReference type="ARBA" id="ARBA00022729"/>
    </source>
</evidence>
<evidence type="ECO:0000256" key="2">
    <source>
        <dbReference type="ARBA" id="ARBA00010676"/>
    </source>
</evidence>
<evidence type="ECO:0000256" key="15">
    <source>
        <dbReference type="SAM" id="SignalP"/>
    </source>
</evidence>
<evidence type="ECO:0000256" key="3">
    <source>
        <dbReference type="ARBA" id="ARBA00012689"/>
    </source>
</evidence>
<organism evidence="18 19">
    <name type="scientific">Owenia fusiformis</name>
    <name type="common">Polychaete worm</name>
    <dbReference type="NCBI Taxonomy" id="6347"/>
    <lineage>
        <taxon>Eukaryota</taxon>
        <taxon>Metazoa</taxon>
        <taxon>Spiralia</taxon>
        <taxon>Lophotrochozoa</taxon>
        <taxon>Annelida</taxon>
        <taxon>Polychaeta</taxon>
        <taxon>Sedentaria</taxon>
        <taxon>Canalipalpata</taxon>
        <taxon>Sabellida</taxon>
        <taxon>Oweniida</taxon>
        <taxon>Oweniidae</taxon>
        <taxon>Owenia</taxon>
    </lineage>
</organism>
<dbReference type="GO" id="GO:0005507">
    <property type="term" value="F:copper ion binding"/>
    <property type="evidence" value="ECO:0007669"/>
    <property type="project" value="InterPro"/>
</dbReference>
<evidence type="ECO:0000256" key="10">
    <source>
        <dbReference type="ARBA" id="ARBA00023157"/>
    </source>
</evidence>
<feature type="binding site" evidence="13">
    <location>
        <position position="149"/>
    </location>
    <ligand>
        <name>Cu(2+)</name>
        <dbReference type="ChEBI" id="CHEBI:29036"/>
        <label>1</label>
        <note>catalytic</note>
    </ligand>
</feature>
<name>A0A8S4PTG1_OWEFU</name>
<feature type="domain" description="Copper type II ascorbate-dependent monooxygenase N-terminal" evidence="16">
    <location>
        <begin position="30"/>
        <end position="154"/>
    </location>
</feature>
<feature type="disulfide bond" evidence="14">
    <location>
        <begin position="204"/>
        <end position="312"/>
    </location>
</feature>
<evidence type="ECO:0000256" key="7">
    <source>
        <dbReference type="ARBA" id="ARBA00023002"/>
    </source>
</evidence>
<dbReference type="InterPro" id="IPR008977">
    <property type="entry name" value="PHM/PNGase_F_dom_sf"/>
</dbReference>
<reference evidence="18" key="1">
    <citation type="submission" date="2022-03" db="EMBL/GenBank/DDBJ databases">
        <authorList>
            <person name="Martin C."/>
        </authorList>
    </citation>
    <scope>NUCLEOTIDE SEQUENCE</scope>
</reference>
<evidence type="ECO:0000313" key="18">
    <source>
        <dbReference type="EMBL" id="CAH1795941.1"/>
    </source>
</evidence>
<keyword evidence="9" id="KW-0503">Monooxygenase</keyword>
<keyword evidence="19" id="KW-1185">Reference proteome</keyword>
<dbReference type="Pfam" id="PF03712">
    <property type="entry name" value="Cu2_monoox_C"/>
    <property type="match status" value="1"/>
</dbReference>
<dbReference type="AlphaFoldDB" id="A0A8S4PTG1"/>
<dbReference type="InterPro" id="IPR000720">
    <property type="entry name" value="PHM/PAL"/>
</dbReference>
<comment type="catalytic activity">
    <reaction evidence="12">
        <text>a [peptide]-C-terminal glycine + 2 L-ascorbate + O2 = a [peptide]-C-terminal (2S)-2-hydroxyglycine + 2 monodehydro-L-ascorbate radical + H2O</text>
        <dbReference type="Rhea" id="RHEA:21452"/>
        <dbReference type="Rhea" id="RHEA-COMP:13486"/>
        <dbReference type="Rhea" id="RHEA-COMP:15321"/>
        <dbReference type="ChEBI" id="CHEBI:15377"/>
        <dbReference type="ChEBI" id="CHEBI:15379"/>
        <dbReference type="ChEBI" id="CHEBI:38290"/>
        <dbReference type="ChEBI" id="CHEBI:59513"/>
        <dbReference type="ChEBI" id="CHEBI:137000"/>
        <dbReference type="ChEBI" id="CHEBI:142768"/>
        <dbReference type="EC" id="1.14.17.3"/>
    </reaction>
</comment>
<keyword evidence="11" id="KW-0325">Glycoprotein</keyword>
<dbReference type="FunFam" id="2.60.120.310:FF:000005">
    <property type="entry name" value="Peptidylglycine alpha-hydroxylating monooxygenase"/>
    <property type="match status" value="1"/>
</dbReference>
<dbReference type="OrthoDB" id="10044505at2759"/>
<dbReference type="InterPro" id="IPR036939">
    <property type="entry name" value="Cu2_ascorb_mOase_N_sf"/>
</dbReference>
<dbReference type="GO" id="GO:0016020">
    <property type="term" value="C:membrane"/>
    <property type="evidence" value="ECO:0007669"/>
    <property type="project" value="InterPro"/>
</dbReference>
<dbReference type="PRINTS" id="PR00790">
    <property type="entry name" value="PAMONOXGNASE"/>
</dbReference>
<keyword evidence="8 13" id="KW-0186">Copper</keyword>
<evidence type="ECO:0000256" key="12">
    <source>
        <dbReference type="ARBA" id="ARBA00048431"/>
    </source>
</evidence>
<feature type="signal peptide" evidence="15">
    <location>
        <begin position="1"/>
        <end position="18"/>
    </location>
</feature>
<dbReference type="GO" id="GO:0006518">
    <property type="term" value="P:peptide metabolic process"/>
    <property type="evidence" value="ECO:0007669"/>
    <property type="project" value="InterPro"/>
</dbReference>
<dbReference type="PANTHER" id="PTHR10680">
    <property type="entry name" value="PEPTIDYL-GLYCINE ALPHA-AMIDATING MONOOXYGENASE"/>
    <property type="match status" value="1"/>
</dbReference>
<dbReference type="EC" id="1.14.17.3" evidence="3"/>
<accession>A0A8S4PTG1</accession>
<feature type="binding site" evidence="13">
    <location>
        <position position="220"/>
    </location>
    <ligand>
        <name>Cu(2+)</name>
        <dbReference type="ChEBI" id="CHEBI:29036"/>
        <label>1</label>
        <note>catalytic</note>
    </ligand>
</feature>
<evidence type="ECO:0000256" key="11">
    <source>
        <dbReference type="ARBA" id="ARBA00023180"/>
    </source>
</evidence>
<feature type="domain" description="Copper type II ascorbate-dependent monooxygenase C-terminal" evidence="17">
    <location>
        <begin position="179"/>
        <end position="319"/>
    </location>
</feature>
<feature type="disulfide bond" evidence="14">
    <location>
        <begin position="46"/>
        <end position="90"/>
    </location>
</feature>
<comment type="cofactor">
    <cofactor evidence="13">
        <name>Cu(2+)</name>
        <dbReference type="ChEBI" id="CHEBI:29036"/>
    </cofactor>
    <text evidence="13">Binds 2 Cu(2+) ions per subunit.</text>
</comment>
<keyword evidence="7" id="KW-0560">Oxidoreductase</keyword>
<protein>
    <recommendedName>
        <fullName evidence="3">peptidylglycine monooxygenase</fullName>
        <ecNumber evidence="3">1.14.17.3</ecNumber>
    </recommendedName>
</protein>
<evidence type="ECO:0000256" key="8">
    <source>
        <dbReference type="ARBA" id="ARBA00023008"/>
    </source>
</evidence>
<comment type="similarity">
    <text evidence="2">Belongs to the copper type II ascorbate-dependent monooxygenase family.</text>
</comment>
<dbReference type="InterPro" id="IPR024548">
    <property type="entry name" value="Cu2_monoox_C"/>
</dbReference>
<feature type="binding site" evidence="13">
    <location>
        <position position="71"/>
    </location>
    <ligand>
        <name>Cu(2+)</name>
        <dbReference type="ChEBI" id="CHEBI:29036"/>
        <label>1</label>
        <note>catalytic</note>
    </ligand>
</feature>
<feature type="disulfide bond" evidence="14">
    <location>
        <begin position="272"/>
        <end position="293"/>
    </location>
</feature>
<gene>
    <name evidence="18" type="ORF">OFUS_LOCUS20406</name>
</gene>
<keyword evidence="6 15" id="KW-0732">Signal</keyword>
<evidence type="ECO:0000256" key="9">
    <source>
        <dbReference type="ARBA" id="ARBA00023033"/>
    </source>
</evidence>
<dbReference type="InterPro" id="IPR000323">
    <property type="entry name" value="Cu2_ascorb_mOase_N"/>
</dbReference>
<sequence>MHASCTIFCLIGLVAIYGKPIEDETQENVDLRMPNVRPQTPDTYLCHPMKTDDTKYITGFVPHGESMIAHHILLYGCEEPGAADESVWNCGEMEAKEKSNDYPSAPVCKSGTKILYAWAMDAPKLNLPKDVGFKVGGDSAIKYLVVQVHYKNVEPFVAPNNQTDQSGLTLQTTTQQQPKEAGVYLLGTGGNIPAHSTVFMETACLYHEDMALHPFAFRTHAHTLGQVVSGYRVRDGEWTEIGRQSPQKPQMFYNVTRPGIRILPGDILAARCTMKNDLDHDVQIGSTQKDEMCNFYMMYYVDGKTLPQEDSCWSMGPPSWSFEDFDQGFMNLENLPKNISTDPNNNEVFHATRKMVQQTQNDVDRLREDMEDRFLQLLEEIGTVGQGGYDAPEFREYEGPGYQGYVEEGPGFKKVHEEWEEEY</sequence>
<feature type="chain" id="PRO_5035807695" description="peptidylglycine monooxygenase" evidence="15">
    <location>
        <begin position="19"/>
        <end position="423"/>
    </location>
</feature>
<comment type="subcellular location">
    <subcellularLocation>
        <location evidence="1">Secreted</location>
    </subcellularLocation>
</comment>
<dbReference type="Gene3D" id="2.60.120.230">
    <property type="match status" value="1"/>
</dbReference>
<dbReference type="GO" id="GO:0005576">
    <property type="term" value="C:extracellular region"/>
    <property type="evidence" value="ECO:0007669"/>
    <property type="project" value="UniProtKB-SubCell"/>
</dbReference>
<dbReference type="SUPFAM" id="SSF49742">
    <property type="entry name" value="PHM/PNGase F"/>
    <property type="match status" value="2"/>
</dbReference>
<evidence type="ECO:0000256" key="5">
    <source>
        <dbReference type="ARBA" id="ARBA00022723"/>
    </source>
</evidence>
<evidence type="ECO:0000256" key="14">
    <source>
        <dbReference type="PIRSR" id="PIRSR600720-3"/>
    </source>
</evidence>
<dbReference type="Gene3D" id="2.60.120.310">
    <property type="entry name" value="Copper type II, ascorbate-dependent monooxygenase, N-terminal domain"/>
    <property type="match status" value="1"/>
</dbReference>
<dbReference type="PANTHER" id="PTHR10680:SF14">
    <property type="entry name" value="PEPTIDYL-GLYCINE ALPHA-AMIDATING MONOOXYGENASE"/>
    <property type="match status" value="1"/>
</dbReference>
<keyword evidence="5 13" id="KW-0479">Metal-binding</keyword>
<evidence type="ECO:0000256" key="13">
    <source>
        <dbReference type="PIRSR" id="PIRSR600720-2"/>
    </source>
</evidence>
<evidence type="ECO:0000256" key="1">
    <source>
        <dbReference type="ARBA" id="ARBA00004613"/>
    </source>
</evidence>